<evidence type="ECO:0000313" key="2">
    <source>
        <dbReference type="Proteomes" id="UP000694547"/>
    </source>
</evidence>
<dbReference type="Proteomes" id="UP000694547">
    <property type="component" value="Chromosome 15"/>
</dbReference>
<reference evidence="1" key="3">
    <citation type="submission" date="2025-09" db="UniProtKB">
        <authorList>
            <consortium name="Ensembl"/>
        </authorList>
    </citation>
    <scope>IDENTIFICATION</scope>
</reference>
<evidence type="ECO:0000313" key="1">
    <source>
        <dbReference type="Ensembl" id="ENSPEMP00000036681.1"/>
    </source>
</evidence>
<reference evidence="1 2" key="1">
    <citation type="submission" date="2018-10" db="EMBL/GenBank/DDBJ databases">
        <title>Improved assembly of the deer mouse Peromyscus maniculatus genome.</title>
        <authorList>
            <person name="Lassance J.-M."/>
            <person name="Hoekstra H.E."/>
        </authorList>
    </citation>
    <scope>NUCLEOTIDE SEQUENCE [LARGE SCALE GENOMIC DNA]</scope>
</reference>
<name>A0A8C8W725_PERMB</name>
<keyword evidence="2" id="KW-1185">Reference proteome</keyword>
<accession>A0A8C8W725</accession>
<sequence>ELIHLEWCLAHSKHYVNVGCCCCCYSLTHYDTNLRPSCWFFKSKISSCHTIKSLLL</sequence>
<protein>
    <submittedName>
        <fullName evidence="1">Uncharacterized protein</fullName>
    </submittedName>
</protein>
<organism evidence="1 2">
    <name type="scientific">Peromyscus maniculatus bairdii</name>
    <name type="common">Prairie deer mouse</name>
    <dbReference type="NCBI Taxonomy" id="230844"/>
    <lineage>
        <taxon>Eukaryota</taxon>
        <taxon>Metazoa</taxon>
        <taxon>Chordata</taxon>
        <taxon>Craniata</taxon>
        <taxon>Vertebrata</taxon>
        <taxon>Euteleostomi</taxon>
        <taxon>Mammalia</taxon>
        <taxon>Eutheria</taxon>
        <taxon>Euarchontoglires</taxon>
        <taxon>Glires</taxon>
        <taxon>Rodentia</taxon>
        <taxon>Myomorpha</taxon>
        <taxon>Muroidea</taxon>
        <taxon>Cricetidae</taxon>
        <taxon>Neotominae</taxon>
        <taxon>Peromyscus</taxon>
    </lineage>
</organism>
<reference evidence="1" key="2">
    <citation type="submission" date="2025-08" db="UniProtKB">
        <authorList>
            <consortium name="Ensembl"/>
        </authorList>
    </citation>
    <scope>IDENTIFICATION</scope>
</reference>
<dbReference type="AlphaFoldDB" id="A0A8C8W725"/>
<dbReference type="Ensembl" id="ENSPEMT00000033486.1">
    <property type="protein sequence ID" value="ENSPEMP00000036681.1"/>
    <property type="gene ID" value="ENSPEMG00000030184.1"/>
</dbReference>
<proteinExistence type="predicted"/>